<feature type="region of interest" description="Disordered" evidence="1">
    <location>
        <begin position="622"/>
        <end position="651"/>
    </location>
</feature>
<proteinExistence type="predicted"/>
<dbReference type="RefSeq" id="WP_308949454.1">
    <property type="nucleotide sequence ID" value="NZ_JARXHW010000012.1"/>
</dbReference>
<name>A0ABU1AW04_9BACT</name>
<organism evidence="3 4">
    <name type="scientific">Thalassobacterium maritimum</name>
    <dbReference type="NCBI Taxonomy" id="3041265"/>
    <lineage>
        <taxon>Bacteria</taxon>
        <taxon>Pseudomonadati</taxon>
        <taxon>Verrucomicrobiota</taxon>
        <taxon>Opitutia</taxon>
        <taxon>Puniceicoccales</taxon>
        <taxon>Coraliomargaritaceae</taxon>
        <taxon>Thalassobacterium</taxon>
    </lineage>
</organism>
<evidence type="ECO:0000256" key="2">
    <source>
        <dbReference type="SAM" id="Phobius"/>
    </source>
</evidence>
<keyword evidence="2" id="KW-1133">Transmembrane helix</keyword>
<evidence type="ECO:0000256" key="1">
    <source>
        <dbReference type="SAM" id="MobiDB-lite"/>
    </source>
</evidence>
<evidence type="ECO:0000313" key="3">
    <source>
        <dbReference type="EMBL" id="MDQ8207320.1"/>
    </source>
</evidence>
<keyword evidence="4" id="KW-1185">Reference proteome</keyword>
<reference evidence="3 4" key="1">
    <citation type="submission" date="2023-04" db="EMBL/GenBank/DDBJ databases">
        <title>A novel bacteria isolated from coastal sediment.</title>
        <authorList>
            <person name="Liu X.-J."/>
            <person name="Du Z.-J."/>
        </authorList>
    </citation>
    <scope>NUCLEOTIDE SEQUENCE [LARGE SCALE GENOMIC DNA]</scope>
    <source>
        <strain evidence="3 4">SDUM461003</strain>
    </source>
</reference>
<sequence>MNCPSTKHARHSGRSRLLVTDSVTGRSSGFALVISLSLMAFVLLILLAFVSLAQVESASANQSKQMMAARQNAYLGLMVAMGELQKSAGPDQRITARADILTGDTGISVDAMENPYWMGVWDTTEADWDTLTAEEKMSRASWMVSGNQGLEPADEAVQAPNDELETSIEMASSNSEFDVKAVTVPPSLLSDGSGGVAGRFGYWISGENSKALVSISDPYASSDEANANLREQEQLRSFLVPQRTGVEALDSLANYPVNDDSLERVFALSSQMSDWLSDGSIDAGDFTSVRSHDLTTWSKGLLVDVKDGALKRDLTQAFEVLDSFELHFPDTVFKSQALSDVAAADPMTPEPYYFVGDKLIADQIANWSGPNWEIFRDYYQQYWPASDTSRIKDDYIHFRLAKRELPGKSEQPVFTSHWEGSTKRHSDPYISSGMPYQYTSDTSFTAGDNYQASSLATPVISQLRISYALGLVDPEDGGTQVPVIVFKPVLSLYNPYNTRLAGSDFRTVVTLNPKITLTLHLRGGSVDVEFYLMELQDANNQGFHLLAMADSTIGPGEILHHSFDGFSFAKTRKSKYKTNNLSVKWDVVGGLYFPLSKVSDEFYPNPAGVAGAISVEQAKKDRGDNEYGWHPQWGLTTNTDDVNDEGDLEPGKPGEQEFLLEAVRDGVQVDLKIEYEDFGAIRSYTNSPAAGQTYNKIVDVWEQGSGNQPETYETSFQNFQDAAKQDSFGTLVVNLRTTERQGGEETDALRNLVDLNMRALHINSAWDGDNGSSRYLSLYEVEALGQNDVPPEYVPGLDSDVRYGYWGRKNNKTNGGQRSVVLFDRPREPLLSLGQLQHANLGRYHFDPTYIAGTSYANVRIPLEKERFRGFDDQGFDGVENLTYFDLPYLVNQQLWDGFFFSSIEMPYTEEARDILREALAKDDSEEGSKALADVVLNPRLEFVASAEEDIDRYNRIALYDTADDDFENAIYRPASEMWVNGAFNVNSTSVPAWKAVLSSTSNLEIPISDYMEDPARLHTENDAIYSRMYYPYFEGFNKGDASTNDRFWNGYRRLSSSEVDQLAESIVSLIKERGPFLSLASFVNRKLEDSEAGKKGLLQAALDGTSTLDGVNSNLPSGVSGEPVVAFDYISNFFVDNLSSGDHSSMGFPGYLLQSDLLQHLAPILTVRSDTFTIRSYGDVVNPVTNQVTGRVWCEAKVQRVPNPVKNDEVAVDADPMDEWIQPSSSFGRQFKIISFTWLDPEQI</sequence>
<protein>
    <submittedName>
        <fullName evidence="3">Uncharacterized protein</fullName>
    </submittedName>
</protein>
<comment type="caution">
    <text evidence="3">The sequence shown here is derived from an EMBL/GenBank/DDBJ whole genome shotgun (WGS) entry which is preliminary data.</text>
</comment>
<dbReference type="EMBL" id="JARXHW010000012">
    <property type="protein sequence ID" value="MDQ8207320.1"/>
    <property type="molecule type" value="Genomic_DNA"/>
</dbReference>
<feature type="transmembrane region" description="Helical" evidence="2">
    <location>
        <begin position="30"/>
        <end position="53"/>
    </location>
</feature>
<gene>
    <name evidence="3" type="ORF">QEH52_07360</name>
</gene>
<keyword evidence="2" id="KW-0472">Membrane</keyword>
<keyword evidence="2" id="KW-0812">Transmembrane</keyword>
<accession>A0ABU1AW04</accession>
<dbReference type="Proteomes" id="UP001225316">
    <property type="component" value="Unassembled WGS sequence"/>
</dbReference>
<evidence type="ECO:0000313" key="4">
    <source>
        <dbReference type="Proteomes" id="UP001225316"/>
    </source>
</evidence>